<keyword evidence="1" id="KW-0472">Membrane</keyword>
<dbReference type="Proteomes" id="UP000824633">
    <property type="component" value="Chromosome"/>
</dbReference>
<dbReference type="Pfam" id="PF02517">
    <property type="entry name" value="Rce1-like"/>
    <property type="match status" value="1"/>
</dbReference>
<evidence type="ECO:0000256" key="1">
    <source>
        <dbReference type="SAM" id="Phobius"/>
    </source>
</evidence>
<evidence type="ECO:0000313" key="4">
    <source>
        <dbReference type="Proteomes" id="UP000824633"/>
    </source>
</evidence>
<feature type="transmembrane region" description="Helical" evidence="1">
    <location>
        <begin position="188"/>
        <end position="205"/>
    </location>
</feature>
<accession>A0ABM7T0Y7</accession>
<keyword evidence="1" id="KW-1133">Transmembrane helix</keyword>
<organism evidence="3 4">
    <name type="scientific">Clostridium gelidum</name>
    <dbReference type="NCBI Taxonomy" id="704125"/>
    <lineage>
        <taxon>Bacteria</taxon>
        <taxon>Bacillati</taxon>
        <taxon>Bacillota</taxon>
        <taxon>Clostridia</taxon>
        <taxon>Eubacteriales</taxon>
        <taxon>Clostridiaceae</taxon>
        <taxon>Clostridium</taxon>
    </lineage>
</organism>
<reference evidence="4" key="1">
    <citation type="submission" date="2021-07" db="EMBL/GenBank/DDBJ databases">
        <title>Complete genome sequencing of a Clostridium isolate.</title>
        <authorList>
            <person name="Ueki A."/>
            <person name="Tonouchi A."/>
        </authorList>
    </citation>
    <scope>NUCLEOTIDE SEQUENCE [LARGE SCALE GENOMIC DNA]</scope>
    <source>
        <strain evidence="4">C5S11</strain>
    </source>
</reference>
<feature type="domain" description="CAAX prenyl protease 2/Lysostaphin resistance protein A-like" evidence="2">
    <location>
        <begin position="133"/>
        <end position="221"/>
    </location>
</feature>
<feature type="transmembrane region" description="Helical" evidence="1">
    <location>
        <begin position="86"/>
        <end position="111"/>
    </location>
</feature>
<evidence type="ECO:0000259" key="2">
    <source>
        <dbReference type="Pfam" id="PF02517"/>
    </source>
</evidence>
<dbReference type="PANTHER" id="PTHR43592">
    <property type="entry name" value="CAAX AMINO TERMINAL PROTEASE"/>
    <property type="match status" value="1"/>
</dbReference>
<dbReference type="RefSeq" id="WP_224036203.1">
    <property type="nucleotide sequence ID" value="NZ_AP024849.1"/>
</dbReference>
<keyword evidence="4" id="KW-1185">Reference proteome</keyword>
<keyword evidence="1" id="KW-0812">Transmembrane</keyword>
<feature type="transmembrane region" description="Helical" evidence="1">
    <location>
        <begin position="12"/>
        <end position="32"/>
    </location>
</feature>
<feature type="transmembrane region" description="Helical" evidence="1">
    <location>
        <begin position="212"/>
        <end position="232"/>
    </location>
</feature>
<feature type="transmembrane region" description="Helical" evidence="1">
    <location>
        <begin position="164"/>
        <end position="182"/>
    </location>
</feature>
<dbReference type="InterPro" id="IPR003675">
    <property type="entry name" value="Rce1/LyrA-like_dom"/>
</dbReference>
<feature type="transmembrane region" description="Helical" evidence="1">
    <location>
        <begin position="131"/>
        <end position="152"/>
    </location>
</feature>
<evidence type="ECO:0000313" key="3">
    <source>
        <dbReference type="EMBL" id="BCZ44535.1"/>
    </source>
</evidence>
<dbReference type="PANTHER" id="PTHR43592:SF15">
    <property type="entry name" value="CAAX AMINO TERMINAL PROTEASE FAMILY PROTEIN"/>
    <property type="match status" value="1"/>
</dbReference>
<name>A0ABM7T0Y7_9CLOT</name>
<dbReference type="EMBL" id="AP024849">
    <property type="protein sequence ID" value="BCZ44535.1"/>
    <property type="molecule type" value="Genomic_DNA"/>
</dbReference>
<feature type="transmembrane region" description="Helical" evidence="1">
    <location>
        <begin position="244"/>
        <end position="267"/>
    </location>
</feature>
<feature type="transmembrane region" description="Helical" evidence="1">
    <location>
        <begin position="44"/>
        <end position="65"/>
    </location>
</feature>
<protein>
    <recommendedName>
        <fullName evidence="2">CAAX prenyl protease 2/Lysostaphin resistance protein A-like domain-containing protein</fullName>
    </recommendedName>
</protein>
<sequence length="288" mass="33089">MKFDNGFKEIKIRHIISMYLIMFLILIAIIIGIYPSGKISNTNINILCLIMEVFGTIALCCIIKPSKGKINSLYRDFKSQLDMKEIILVIIFFACLNIGAKNIMTDIIYLISPSFANSFINDSTLIINSKTDYWIVFIILVILTPFTEEIVFRHVFFKRLSKKFNIYVGIIVSSIIFAVFTNGSGPEFIGFLLLGIINCILYVKYENILIPMFIYFVNNIFYMIVSIPFGKVEKKAITLNPTDMILYAVSGIILFNIGMIFFIKFICENKVYLRESFNKSKSMEIKQS</sequence>
<proteinExistence type="predicted"/>
<gene>
    <name evidence="3" type="ORF">psyc5s11_06020</name>
</gene>